<dbReference type="InterPro" id="IPR027240">
    <property type="entry name" value="CAB45_EFh"/>
</dbReference>
<dbReference type="PROSITE" id="PS00018">
    <property type="entry name" value="EF_HAND_1"/>
    <property type="match status" value="5"/>
</dbReference>
<dbReference type="Gene3D" id="1.10.238.10">
    <property type="entry name" value="EF-hand"/>
    <property type="match status" value="3"/>
</dbReference>
<evidence type="ECO:0000256" key="6">
    <source>
        <dbReference type="ARBA" id="ARBA00023034"/>
    </source>
</evidence>
<organism evidence="14 15">
    <name type="scientific">Pan troglodytes</name>
    <name type="common">Chimpanzee</name>
    <dbReference type="NCBI Taxonomy" id="9598"/>
    <lineage>
        <taxon>Eukaryota</taxon>
        <taxon>Metazoa</taxon>
        <taxon>Chordata</taxon>
        <taxon>Craniata</taxon>
        <taxon>Vertebrata</taxon>
        <taxon>Euteleostomi</taxon>
        <taxon>Mammalia</taxon>
        <taxon>Eutheria</taxon>
        <taxon>Euarchontoglires</taxon>
        <taxon>Primates</taxon>
        <taxon>Haplorrhini</taxon>
        <taxon>Catarrhini</taxon>
        <taxon>Hominidae</taxon>
        <taxon>Pan</taxon>
    </lineage>
</organism>
<keyword evidence="4" id="KW-0677">Repeat</keyword>
<dbReference type="EMBL" id="NBAG03000674">
    <property type="protein sequence ID" value="PNI12253.1"/>
    <property type="molecule type" value="Genomic_DNA"/>
</dbReference>
<evidence type="ECO:0000313" key="15">
    <source>
        <dbReference type="Proteomes" id="UP000236370"/>
    </source>
</evidence>
<dbReference type="Pfam" id="PF13499">
    <property type="entry name" value="EF-hand_7"/>
    <property type="match status" value="1"/>
</dbReference>
<dbReference type="PANTHER" id="PTHR10827">
    <property type="entry name" value="RETICULOCALBIN"/>
    <property type="match status" value="1"/>
</dbReference>
<feature type="signal peptide" evidence="12">
    <location>
        <begin position="1"/>
        <end position="36"/>
    </location>
</feature>
<dbReference type="PANTHER" id="PTHR10827:SF98">
    <property type="entry name" value="45 KDA CALCIUM-BINDING PROTEIN"/>
    <property type="match status" value="1"/>
</dbReference>
<dbReference type="SUPFAM" id="SSF47473">
    <property type="entry name" value="EF-hand"/>
    <property type="match status" value="2"/>
</dbReference>
<evidence type="ECO:0000256" key="5">
    <source>
        <dbReference type="ARBA" id="ARBA00022837"/>
    </source>
</evidence>
<feature type="region of interest" description="Disordered" evidence="11">
    <location>
        <begin position="325"/>
        <end position="345"/>
    </location>
</feature>
<keyword evidence="5" id="KW-0106">Calcium</keyword>
<accession>A0A2J8IP27</accession>
<dbReference type="InterPro" id="IPR018247">
    <property type="entry name" value="EF_Hand_1_Ca_BS"/>
</dbReference>
<dbReference type="Pfam" id="PF13202">
    <property type="entry name" value="EF-hand_5"/>
    <property type="match status" value="1"/>
</dbReference>
<dbReference type="FunFam" id="1.10.238.10:FF:000120">
    <property type="entry name" value="45 kDa calcium-binding protein"/>
    <property type="match status" value="1"/>
</dbReference>
<gene>
    <name evidence="14" type="ORF">CK820_G0054551</name>
</gene>
<proteinExistence type="inferred from homology"/>
<keyword evidence="7" id="KW-0325">Glycoprotein</keyword>
<comment type="subcellular location">
    <subcellularLocation>
        <location evidence="8">Golgi apparatus lumen</location>
    </subcellularLocation>
</comment>
<keyword evidence="6" id="KW-0333">Golgi apparatus</keyword>
<evidence type="ECO:0000256" key="12">
    <source>
        <dbReference type="SAM" id="SignalP"/>
    </source>
</evidence>
<name>A0A2J8IP27_PANTR</name>
<reference evidence="14 15" key="1">
    <citation type="submission" date="2017-12" db="EMBL/GenBank/DDBJ databases">
        <title>High-resolution comparative analysis of great ape genomes.</title>
        <authorList>
            <person name="Pollen A."/>
            <person name="Hastie A."/>
            <person name="Hormozdiari F."/>
            <person name="Dougherty M."/>
            <person name="Liu R."/>
            <person name="Chaisson M."/>
            <person name="Hoppe E."/>
            <person name="Hill C."/>
            <person name="Pang A."/>
            <person name="Hillier L."/>
            <person name="Baker C."/>
            <person name="Armstrong J."/>
            <person name="Shendure J."/>
            <person name="Paten B."/>
            <person name="Wilson R."/>
            <person name="Chao H."/>
            <person name="Schneider V."/>
            <person name="Ventura M."/>
            <person name="Kronenberg Z."/>
            <person name="Murali S."/>
            <person name="Gordon D."/>
            <person name="Cantsilieris S."/>
            <person name="Munson K."/>
            <person name="Nelson B."/>
            <person name="Raja A."/>
            <person name="Underwood J."/>
            <person name="Diekhans M."/>
            <person name="Fiddes I."/>
            <person name="Haussler D."/>
            <person name="Eichler E."/>
        </authorList>
    </citation>
    <scope>NUCLEOTIDE SEQUENCE [LARGE SCALE GENOMIC DNA]</scope>
    <source>
        <strain evidence="14">Yerkes chimp pedigree #C0471</strain>
    </source>
</reference>
<evidence type="ECO:0000256" key="2">
    <source>
        <dbReference type="ARBA" id="ARBA00022723"/>
    </source>
</evidence>
<evidence type="ECO:0000256" key="4">
    <source>
        <dbReference type="ARBA" id="ARBA00022737"/>
    </source>
</evidence>
<keyword evidence="3 12" id="KW-0732">Signal</keyword>
<dbReference type="PROSITE" id="PS50222">
    <property type="entry name" value="EF_HAND_2"/>
    <property type="match status" value="3"/>
</dbReference>
<evidence type="ECO:0000256" key="1">
    <source>
        <dbReference type="ARBA" id="ARBA00006431"/>
    </source>
</evidence>
<dbReference type="GO" id="GO:0005796">
    <property type="term" value="C:Golgi lumen"/>
    <property type="evidence" value="ECO:0007669"/>
    <property type="project" value="UniProtKB-SubCell"/>
</dbReference>
<evidence type="ECO:0000256" key="3">
    <source>
        <dbReference type="ARBA" id="ARBA00022729"/>
    </source>
</evidence>
<evidence type="ECO:0000256" key="9">
    <source>
        <dbReference type="ARBA" id="ARBA00023817"/>
    </source>
</evidence>
<dbReference type="InterPro" id="IPR011992">
    <property type="entry name" value="EF-hand-dom_pair"/>
</dbReference>
<evidence type="ECO:0000259" key="13">
    <source>
        <dbReference type="PROSITE" id="PS50222"/>
    </source>
</evidence>
<protein>
    <recommendedName>
        <fullName evidence="9">45 kDa calcium-binding protein</fullName>
    </recommendedName>
    <alternativeName>
        <fullName evidence="10">Stromal cell-derived factor 4</fullName>
    </alternativeName>
</protein>
<evidence type="ECO:0000256" key="11">
    <source>
        <dbReference type="SAM" id="MobiDB-lite"/>
    </source>
</evidence>
<comment type="similarity">
    <text evidence="1">Belongs to the CREC family.</text>
</comment>
<feature type="chain" id="PRO_5014430962" description="45 kDa calcium-binding protein" evidence="12">
    <location>
        <begin position="37"/>
        <end position="418"/>
    </location>
</feature>
<comment type="caution">
    <text evidence="14">The sequence shown here is derived from an EMBL/GenBank/DDBJ whole genome shotgun (WGS) entry which is preliminary data.</text>
</comment>
<sequence length="418" mass="47292">MVWPWVAMASRWGPLIGLAPCCLWLLGAVLLMDASARPANHSSTRERAANREENEILPPDHLNGVKLEMDGHLNRGFHQEVFLGKDLGGFDEDAEPRRSRRKLMVIFSKVDVNTDRKISAKEMQRWIMEKTAEHFQEAMEESKTHFRAVDPDGDGHVSWDEYKVKFLASKGHSEKEVADAIRLNEELKVDEETQEVLENLKDRWYQADSPPADLLLTEEEFLSFLHPEHSRGMLRFMVKEIVRDLDQDGDKQLSLPEFISLPVGTVENQQGQDIDDNWVKDRKKEFEELIDSNHDGIVTAEELENVPTLPLQPIGTLNSHFVRPAAELGPGSSSPERSLEGLPGGPALGGGKATLTCAPQSYMDPMNEYNALNEAKQMIAVADENQNHHLEPEEVLKYSEFFTGSKLVDYARSVHEEF</sequence>
<evidence type="ECO:0000256" key="10">
    <source>
        <dbReference type="ARBA" id="ARBA00031511"/>
    </source>
</evidence>
<dbReference type="Proteomes" id="UP000236370">
    <property type="component" value="Unassembled WGS sequence"/>
</dbReference>
<dbReference type="SMART" id="SM00054">
    <property type="entry name" value="EFh"/>
    <property type="match status" value="4"/>
</dbReference>
<dbReference type="AlphaFoldDB" id="A0A2J8IP27"/>
<dbReference type="CDD" id="cd16225">
    <property type="entry name" value="EFh_CREC_cab45"/>
    <property type="match status" value="1"/>
</dbReference>
<feature type="domain" description="EF-hand" evidence="13">
    <location>
        <begin position="137"/>
        <end position="172"/>
    </location>
</feature>
<dbReference type="InterPro" id="IPR002048">
    <property type="entry name" value="EF_hand_dom"/>
</dbReference>
<feature type="domain" description="EF-hand" evidence="13">
    <location>
        <begin position="98"/>
        <end position="133"/>
    </location>
</feature>
<evidence type="ECO:0000256" key="8">
    <source>
        <dbReference type="ARBA" id="ARBA00023769"/>
    </source>
</evidence>
<dbReference type="GO" id="GO:0005509">
    <property type="term" value="F:calcium ion binding"/>
    <property type="evidence" value="ECO:0007669"/>
    <property type="project" value="InterPro"/>
</dbReference>
<keyword evidence="2" id="KW-0479">Metal-binding</keyword>
<feature type="domain" description="EF-hand" evidence="13">
    <location>
        <begin position="233"/>
        <end position="268"/>
    </location>
</feature>
<evidence type="ECO:0000313" key="14">
    <source>
        <dbReference type="EMBL" id="PNI12253.1"/>
    </source>
</evidence>
<evidence type="ECO:0000256" key="7">
    <source>
        <dbReference type="ARBA" id="ARBA00023180"/>
    </source>
</evidence>